<sequence length="55" mass="5939">MWGNNQMYQPYYGQNQTAGYSNGGSGAGKAFALIVVLFILLIIVGASKNDCSYKD</sequence>
<comment type="subcellular location">
    <subcellularLocation>
        <location evidence="1">Membrane</location>
        <topology evidence="1">Single-pass membrane protein</topology>
    </subcellularLocation>
</comment>
<dbReference type="GO" id="GO:0016020">
    <property type="term" value="C:membrane"/>
    <property type="evidence" value="ECO:0007669"/>
    <property type="project" value="UniProtKB-SubCell"/>
</dbReference>
<evidence type="ECO:0000256" key="3">
    <source>
        <dbReference type="ARBA" id="ARBA00022692"/>
    </source>
</evidence>
<dbReference type="AlphaFoldDB" id="A0A1I4ITJ9"/>
<reference evidence="7 8" key="1">
    <citation type="submission" date="2016-10" db="EMBL/GenBank/DDBJ databases">
        <authorList>
            <person name="de Groot N.N."/>
        </authorList>
    </citation>
    <scope>NUCLEOTIDE SEQUENCE [LARGE SCALE GENOMIC DNA]</scope>
    <source>
        <strain evidence="7 8">CGMCC 1.6134</strain>
    </source>
</reference>
<dbReference type="EMBL" id="FOTY01000002">
    <property type="protein sequence ID" value="SFL57086.1"/>
    <property type="molecule type" value="Genomic_DNA"/>
</dbReference>
<dbReference type="STRING" id="266892.SAMN04488054_102201"/>
<evidence type="ECO:0000256" key="4">
    <source>
        <dbReference type="ARBA" id="ARBA00022989"/>
    </source>
</evidence>
<name>A0A1I4ITJ9_9BACI</name>
<accession>A0A1I4ITJ9</accession>
<dbReference type="Pfam" id="PF09680">
    <property type="entry name" value="YjcZ_2"/>
    <property type="match status" value="1"/>
</dbReference>
<evidence type="ECO:0000256" key="5">
    <source>
        <dbReference type="ARBA" id="ARBA00023136"/>
    </source>
</evidence>
<proteinExistence type="inferred from homology"/>
<keyword evidence="8" id="KW-1185">Reference proteome</keyword>
<evidence type="ECO:0000256" key="1">
    <source>
        <dbReference type="ARBA" id="ARBA00004167"/>
    </source>
</evidence>
<keyword evidence="4 6" id="KW-1133">Transmembrane helix</keyword>
<evidence type="ECO:0000313" key="8">
    <source>
        <dbReference type="Proteomes" id="UP000199668"/>
    </source>
</evidence>
<dbReference type="InterPro" id="IPR010070">
    <property type="entry name" value="YjcZ-like"/>
</dbReference>
<feature type="transmembrane region" description="Helical" evidence="6">
    <location>
        <begin position="30"/>
        <end position="47"/>
    </location>
</feature>
<evidence type="ECO:0000256" key="2">
    <source>
        <dbReference type="ARBA" id="ARBA00010221"/>
    </source>
</evidence>
<keyword evidence="5 6" id="KW-0472">Membrane</keyword>
<evidence type="ECO:0000256" key="6">
    <source>
        <dbReference type="SAM" id="Phobius"/>
    </source>
</evidence>
<gene>
    <name evidence="7" type="ORF">SAMN04488054_102201</name>
</gene>
<dbReference type="NCBIfam" id="TIGR01732">
    <property type="entry name" value="tiny_TM_bacill"/>
    <property type="match status" value="1"/>
</dbReference>
<protein>
    <submittedName>
        <fullName evidence="7">Conserved hypothetical tiny transmembrane protein</fullName>
    </submittedName>
</protein>
<keyword evidence="3 6" id="KW-0812">Transmembrane</keyword>
<organism evidence="7 8">
    <name type="scientific">Salibacterium qingdaonense</name>
    <dbReference type="NCBI Taxonomy" id="266892"/>
    <lineage>
        <taxon>Bacteria</taxon>
        <taxon>Bacillati</taxon>
        <taxon>Bacillota</taxon>
        <taxon>Bacilli</taxon>
        <taxon>Bacillales</taxon>
        <taxon>Bacillaceae</taxon>
    </lineage>
</organism>
<dbReference type="Proteomes" id="UP000199668">
    <property type="component" value="Unassembled WGS sequence"/>
</dbReference>
<evidence type="ECO:0000313" key="7">
    <source>
        <dbReference type="EMBL" id="SFL57086.1"/>
    </source>
</evidence>
<comment type="similarity">
    <text evidence="2">Belongs to the SscA family.</text>
</comment>